<dbReference type="Gene3D" id="3.30.1240.10">
    <property type="match status" value="1"/>
</dbReference>
<dbReference type="NCBIfam" id="TIGR00099">
    <property type="entry name" value="Cof-subfamily"/>
    <property type="match status" value="1"/>
</dbReference>
<dbReference type="InterPro" id="IPR023214">
    <property type="entry name" value="HAD_sf"/>
</dbReference>
<dbReference type="SUPFAM" id="SSF56784">
    <property type="entry name" value="HAD-like"/>
    <property type="match status" value="1"/>
</dbReference>
<reference evidence="1 4" key="2">
    <citation type="submission" date="2019-07" db="EMBL/GenBank/DDBJ databases">
        <title>Whole genome shotgun sequence of Staphylococcus arlettae NBRC 109765.</title>
        <authorList>
            <person name="Hosoyama A."/>
            <person name="Uohara A."/>
            <person name="Ohji S."/>
            <person name="Ichikawa N."/>
        </authorList>
    </citation>
    <scope>NUCLEOTIDE SEQUENCE [LARGE SCALE GENOMIC DNA]</scope>
    <source>
        <strain evidence="1 4">NBRC 109765</strain>
    </source>
</reference>
<dbReference type="NCBIfam" id="TIGR01484">
    <property type="entry name" value="HAD-SF-IIB"/>
    <property type="match status" value="1"/>
</dbReference>
<proteinExistence type="predicted"/>
<protein>
    <submittedName>
        <fullName evidence="2">Hydrolase</fullName>
        <ecNumber evidence="2">3.1.3.-</ecNumber>
    </submittedName>
</protein>
<evidence type="ECO:0000313" key="2">
    <source>
        <dbReference type="EMBL" id="SUJ09730.1"/>
    </source>
</evidence>
<dbReference type="GO" id="GO:0000287">
    <property type="term" value="F:magnesium ion binding"/>
    <property type="evidence" value="ECO:0007669"/>
    <property type="project" value="TreeGrafter"/>
</dbReference>
<keyword evidence="2" id="KW-0378">Hydrolase</keyword>
<keyword evidence="4" id="KW-1185">Reference proteome</keyword>
<accession>A0A380BZ17</accession>
<sequence>MIKAIAVDKDGTFFKSDHTYDLAYFEQLYKQMEKQQIKFIVASGNQYEQLRSFFPGKDQKIVYVAENGALTYFNNELLAKEAFVDSDIHNVIKYLQQTYHIENIILGGIKTAYMLKGTNQTFIDYAQLYYKNITFVDNFSEVVDDTFIKVAMRIQDTNLVTTITEDLQQRYSDIVRAVTSGNDSVDLLVPSVNKGKAIQTLLDDWGIANHELLAFGDANNDIEMLQLTPHSYAMASCSPELARVAQYRAPSNDDSGVLQVIEQYLQAQD</sequence>
<dbReference type="InterPro" id="IPR000150">
    <property type="entry name" value="Cof"/>
</dbReference>
<dbReference type="Gene3D" id="3.40.50.1000">
    <property type="entry name" value="HAD superfamily/HAD-like"/>
    <property type="match status" value="1"/>
</dbReference>
<dbReference type="Pfam" id="PF08282">
    <property type="entry name" value="Hydrolase_3"/>
    <property type="match status" value="1"/>
</dbReference>
<dbReference type="EC" id="3.1.3.-" evidence="2"/>
<dbReference type="Proteomes" id="UP000254956">
    <property type="component" value="Unassembled WGS sequence"/>
</dbReference>
<name>A0A380BZ17_9STAP</name>
<organism evidence="2 3">
    <name type="scientific">Staphylococcus arlettae</name>
    <dbReference type="NCBI Taxonomy" id="29378"/>
    <lineage>
        <taxon>Bacteria</taxon>
        <taxon>Bacillati</taxon>
        <taxon>Bacillota</taxon>
        <taxon>Bacilli</taxon>
        <taxon>Bacillales</taxon>
        <taxon>Staphylococcaceae</taxon>
        <taxon>Staphylococcus</taxon>
    </lineage>
</organism>
<evidence type="ECO:0000313" key="1">
    <source>
        <dbReference type="EMBL" id="GEQ00211.1"/>
    </source>
</evidence>
<evidence type="ECO:0000313" key="3">
    <source>
        <dbReference type="Proteomes" id="UP000254956"/>
    </source>
</evidence>
<dbReference type="SFLD" id="SFLDS00003">
    <property type="entry name" value="Haloacid_Dehalogenase"/>
    <property type="match status" value="1"/>
</dbReference>
<reference evidence="2 3" key="1">
    <citation type="submission" date="2018-06" db="EMBL/GenBank/DDBJ databases">
        <authorList>
            <consortium name="Pathogen Informatics"/>
            <person name="Doyle S."/>
        </authorList>
    </citation>
    <scope>NUCLEOTIDE SEQUENCE [LARGE SCALE GENOMIC DNA]</scope>
    <source>
        <strain evidence="2 3">NCTC12413</strain>
    </source>
</reference>
<dbReference type="RefSeq" id="WP_021459616.1">
    <property type="nucleotide sequence ID" value="NZ_BKAV01000010.1"/>
</dbReference>
<dbReference type="InterPro" id="IPR006379">
    <property type="entry name" value="HAD-SF_hydro_IIB"/>
</dbReference>
<evidence type="ECO:0000313" key="4">
    <source>
        <dbReference type="Proteomes" id="UP000321598"/>
    </source>
</evidence>
<dbReference type="PANTHER" id="PTHR10000:SF53">
    <property type="entry name" value="5-AMINO-6-(5-PHOSPHO-D-RIBITYLAMINO)URACIL PHOSPHATASE YBJI-RELATED"/>
    <property type="match status" value="1"/>
</dbReference>
<dbReference type="GO" id="GO:0005829">
    <property type="term" value="C:cytosol"/>
    <property type="evidence" value="ECO:0007669"/>
    <property type="project" value="TreeGrafter"/>
</dbReference>
<dbReference type="PANTHER" id="PTHR10000">
    <property type="entry name" value="PHOSPHOSERINE PHOSPHATASE"/>
    <property type="match status" value="1"/>
</dbReference>
<dbReference type="SFLD" id="SFLDG01140">
    <property type="entry name" value="C2.B:_Phosphomannomutase_and_P"/>
    <property type="match status" value="1"/>
</dbReference>
<dbReference type="CDD" id="cd07518">
    <property type="entry name" value="HAD_YbiV-Like"/>
    <property type="match status" value="1"/>
</dbReference>
<dbReference type="AlphaFoldDB" id="A0A380BZ17"/>
<dbReference type="EMBL" id="UGZE01000001">
    <property type="protein sequence ID" value="SUJ09730.1"/>
    <property type="molecule type" value="Genomic_DNA"/>
</dbReference>
<dbReference type="GO" id="GO:0016791">
    <property type="term" value="F:phosphatase activity"/>
    <property type="evidence" value="ECO:0007669"/>
    <property type="project" value="TreeGrafter"/>
</dbReference>
<dbReference type="InterPro" id="IPR036412">
    <property type="entry name" value="HAD-like_sf"/>
</dbReference>
<gene>
    <name evidence="2" type="primary">ybjI_1</name>
    <name evidence="2" type="ORF">NCTC12413_00376</name>
    <name evidence="1" type="ORF">SAR03_12480</name>
</gene>
<dbReference type="STRING" id="1212545.SARL_00180"/>
<dbReference type="OrthoDB" id="9814970at2"/>
<dbReference type="Proteomes" id="UP000321598">
    <property type="component" value="Unassembled WGS sequence"/>
</dbReference>
<dbReference type="EMBL" id="BKAV01000010">
    <property type="protein sequence ID" value="GEQ00211.1"/>
    <property type="molecule type" value="Genomic_DNA"/>
</dbReference>